<name>A0A6A5TK87_9PLEO</name>
<evidence type="ECO:0000256" key="6">
    <source>
        <dbReference type="SAM" id="MobiDB-lite"/>
    </source>
</evidence>
<evidence type="ECO:0000256" key="5">
    <source>
        <dbReference type="ARBA" id="ARBA00023242"/>
    </source>
</evidence>
<dbReference type="Pfam" id="PF00172">
    <property type="entry name" value="Zn_clus"/>
    <property type="match status" value="1"/>
</dbReference>
<dbReference type="GO" id="GO:0000981">
    <property type="term" value="F:DNA-binding transcription factor activity, RNA polymerase II-specific"/>
    <property type="evidence" value="ECO:0007669"/>
    <property type="project" value="InterPro"/>
</dbReference>
<evidence type="ECO:0000259" key="7">
    <source>
        <dbReference type="PROSITE" id="PS50048"/>
    </source>
</evidence>
<dbReference type="InterPro" id="IPR036864">
    <property type="entry name" value="Zn2-C6_fun-type_DNA-bd_sf"/>
</dbReference>
<protein>
    <recommendedName>
        <fullName evidence="7">Zn(2)-C6 fungal-type domain-containing protein</fullName>
    </recommendedName>
</protein>
<dbReference type="PANTHER" id="PTHR31069">
    <property type="entry name" value="OLEATE-ACTIVATED TRANSCRIPTION FACTOR 1-RELATED"/>
    <property type="match status" value="1"/>
</dbReference>
<dbReference type="PROSITE" id="PS50048">
    <property type="entry name" value="ZN2_CY6_FUNGAL_2"/>
    <property type="match status" value="1"/>
</dbReference>
<keyword evidence="3" id="KW-0238">DNA-binding</keyword>
<feature type="region of interest" description="Disordered" evidence="6">
    <location>
        <begin position="52"/>
        <end position="76"/>
    </location>
</feature>
<dbReference type="OrthoDB" id="2328572at2759"/>
<keyword evidence="1" id="KW-0479">Metal-binding</keyword>
<dbReference type="CDD" id="cd00067">
    <property type="entry name" value="GAL4"/>
    <property type="match status" value="1"/>
</dbReference>
<dbReference type="InterPro" id="IPR001138">
    <property type="entry name" value="Zn2Cys6_DnaBD"/>
</dbReference>
<dbReference type="PANTHER" id="PTHR31069:SF31">
    <property type="entry name" value="MONODICTYPHENONE CLUSTER TRANSCRIPTION FACTOR-RELATED"/>
    <property type="match status" value="1"/>
</dbReference>
<dbReference type="Gene3D" id="4.10.240.10">
    <property type="entry name" value="Zn(2)-C6 fungal-type DNA-binding domain"/>
    <property type="match status" value="1"/>
</dbReference>
<dbReference type="InterPro" id="IPR050675">
    <property type="entry name" value="OAF3"/>
</dbReference>
<dbReference type="GO" id="GO:0008270">
    <property type="term" value="F:zinc ion binding"/>
    <property type="evidence" value="ECO:0007669"/>
    <property type="project" value="InterPro"/>
</dbReference>
<evidence type="ECO:0000256" key="1">
    <source>
        <dbReference type="ARBA" id="ARBA00022723"/>
    </source>
</evidence>
<evidence type="ECO:0000313" key="9">
    <source>
        <dbReference type="Proteomes" id="UP000800035"/>
    </source>
</evidence>
<dbReference type="SMART" id="SM00066">
    <property type="entry name" value="GAL4"/>
    <property type="match status" value="1"/>
</dbReference>
<dbReference type="EMBL" id="ML977009">
    <property type="protein sequence ID" value="KAF1952594.1"/>
    <property type="molecule type" value="Genomic_DNA"/>
</dbReference>
<feature type="region of interest" description="Disordered" evidence="6">
    <location>
        <begin position="131"/>
        <end position="154"/>
    </location>
</feature>
<keyword evidence="5" id="KW-0539">Nucleus</keyword>
<feature type="domain" description="Zn(2)-C6 fungal-type" evidence="7">
    <location>
        <begin position="19"/>
        <end position="49"/>
    </location>
</feature>
<evidence type="ECO:0000256" key="2">
    <source>
        <dbReference type="ARBA" id="ARBA00023015"/>
    </source>
</evidence>
<feature type="compositionally biased region" description="Basic residues" evidence="6">
    <location>
        <begin position="54"/>
        <end position="63"/>
    </location>
</feature>
<dbReference type="PRINTS" id="PR00755">
    <property type="entry name" value="AFLATOXINBRP"/>
</dbReference>
<keyword evidence="9" id="KW-1185">Reference proteome</keyword>
<dbReference type="GO" id="GO:0003677">
    <property type="term" value="F:DNA binding"/>
    <property type="evidence" value="ECO:0007669"/>
    <property type="project" value="UniProtKB-KW"/>
</dbReference>
<keyword evidence="4" id="KW-0804">Transcription</keyword>
<organism evidence="8 9">
    <name type="scientific">Byssothecium circinans</name>
    <dbReference type="NCBI Taxonomy" id="147558"/>
    <lineage>
        <taxon>Eukaryota</taxon>
        <taxon>Fungi</taxon>
        <taxon>Dikarya</taxon>
        <taxon>Ascomycota</taxon>
        <taxon>Pezizomycotina</taxon>
        <taxon>Dothideomycetes</taxon>
        <taxon>Pleosporomycetidae</taxon>
        <taxon>Pleosporales</taxon>
        <taxon>Massarineae</taxon>
        <taxon>Massarinaceae</taxon>
        <taxon>Byssothecium</taxon>
    </lineage>
</organism>
<accession>A0A6A5TK87</accession>
<evidence type="ECO:0000256" key="4">
    <source>
        <dbReference type="ARBA" id="ARBA00023163"/>
    </source>
</evidence>
<sequence length="291" mass="31333">MPDSEQPRSAPGRPKLRNSCNGCGASKLRCDRGQPECGRCLAHGIPCVYGLSRKMGKPPRQRPRSGPTPPFDTDQFTTRSATADVLGPWDALDNNHSFMIPTDAFDQQPLALPSFANLDFTEWPNIDQFKDSYSSESTAHPSNGNTSPCADAASSTVADGSGHDCCQDAYEILGSLSLLNLRNNPINSSPSLVAAANQVPLDHVLRLSREASERLNKLTECSCPPGADFALLCHQHARRFVTGPCVAAGRHGYIARTQCEHFCLAGNHSCGIVQRGRSPCAGRIENSTTAR</sequence>
<gene>
    <name evidence="8" type="ORF">CC80DRAFT_538028</name>
</gene>
<proteinExistence type="predicted"/>
<evidence type="ECO:0000256" key="3">
    <source>
        <dbReference type="ARBA" id="ARBA00023125"/>
    </source>
</evidence>
<reference evidence="8" key="1">
    <citation type="journal article" date="2020" name="Stud. Mycol.">
        <title>101 Dothideomycetes genomes: a test case for predicting lifestyles and emergence of pathogens.</title>
        <authorList>
            <person name="Haridas S."/>
            <person name="Albert R."/>
            <person name="Binder M."/>
            <person name="Bloem J."/>
            <person name="Labutti K."/>
            <person name="Salamov A."/>
            <person name="Andreopoulos B."/>
            <person name="Baker S."/>
            <person name="Barry K."/>
            <person name="Bills G."/>
            <person name="Bluhm B."/>
            <person name="Cannon C."/>
            <person name="Castanera R."/>
            <person name="Culley D."/>
            <person name="Daum C."/>
            <person name="Ezra D."/>
            <person name="Gonzalez J."/>
            <person name="Henrissat B."/>
            <person name="Kuo A."/>
            <person name="Liang C."/>
            <person name="Lipzen A."/>
            <person name="Lutzoni F."/>
            <person name="Magnuson J."/>
            <person name="Mondo S."/>
            <person name="Nolan M."/>
            <person name="Ohm R."/>
            <person name="Pangilinan J."/>
            <person name="Park H.-J."/>
            <person name="Ramirez L."/>
            <person name="Alfaro M."/>
            <person name="Sun H."/>
            <person name="Tritt A."/>
            <person name="Yoshinaga Y."/>
            <person name="Zwiers L.-H."/>
            <person name="Turgeon B."/>
            <person name="Goodwin S."/>
            <person name="Spatafora J."/>
            <person name="Crous P."/>
            <person name="Grigoriev I."/>
        </authorList>
    </citation>
    <scope>NUCLEOTIDE SEQUENCE</scope>
    <source>
        <strain evidence="8">CBS 675.92</strain>
    </source>
</reference>
<dbReference type="SUPFAM" id="SSF57701">
    <property type="entry name" value="Zn2/Cys6 DNA-binding domain"/>
    <property type="match status" value="1"/>
</dbReference>
<dbReference type="Proteomes" id="UP000800035">
    <property type="component" value="Unassembled WGS sequence"/>
</dbReference>
<keyword evidence="2" id="KW-0805">Transcription regulation</keyword>
<dbReference type="AlphaFoldDB" id="A0A6A5TK87"/>
<evidence type="ECO:0000313" key="8">
    <source>
        <dbReference type="EMBL" id="KAF1952594.1"/>
    </source>
</evidence>